<keyword evidence="3" id="KW-1185">Reference proteome</keyword>
<proteinExistence type="predicted"/>
<accession>A0ABR8VPX0</accession>
<dbReference type="SUPFAM" id="SSF159888">
    <property type="entry name" value="YdhG-like"/>
    <property type="match status" value="1"/>
</dbReference>
<dbReference type="Pfam" id="PF08818">
    <property type="entry name" value="DUF1801"/>
    <property type="match status" value="1"/>
</dbReference>
<evidence type="ECO:0000313" key="2">
    <source>
        <dbReference type="EMBL" id="MBD8006812.1"/>
    </source>
</evidence>
<comment type="caution">
    <text evidence="2">The sequence shown here is derived from an EMBL/GenBank/DDBJ whole genome shotgun (WGS) entry which is preliminary data.</text>
</comment>
<evidence type="ECO:0000259" key="1">
    <source>
        <dbReference type="Pfam" id="PF08818"/>
    </source>
</evidence>
<dbReference type="InterPro" id="IPR014922">
    <property type="entry name" value="YdhG-like"/>
</dbReference>
<feature type="domain" description="YdhG-like" evidence="1">
    <location>
        <begin position="9"/>
        <end position="115"/>
    </location>
</feature>
<dbReference type="Gene3D" id="3.90.1150.200">
    <property type="match status" value="1"/>
</dbReference>
<reference evidence="2 3" key="1">
    <citation type="submission" date="2020-08" db="EMBL/GenBank/DDBJ databases">
        <title>A Genomic Blueprint of the Chicken Gut Microbiome.</title>
        <authorList>
            <person name="Gilroy R."/>
            <person name="Ravi A."/>
            <person name="Getino M."/>
            <person name="Pursley I."/>
            <person name="Horton D.L."/>
            <person name="Alikhan N.-F."/>
            <person name="Baker D."/>
            <person name="Gharbi K."/>
            <person name="Hall N."/>
            <person name="Watson M."/>
            <person name="Adriaenssens E.M."/>
            <person name="Foster-Nyarko E."/>
            <person name="Jarju S."/>
            <person name="Secka A."/>
            <person name="Antonio M."/>
            <person name="Oren A."/>
            <person name="Chaudhuri R."/>
            <person name="La Ragione R.M."/>
            <person name="Hildebrand F."/>
            <person name="Pallen M.J."/>
        </authorList>
    </citation>
    <scope>NUCLEOTIDE SEQUENCE [LARGE SCALE GENOMIC DNA]</scope>
    <source>
        <strain evidence="2 3">Sa1BUA2</strain>
    </source>
</reference>
<evidence type="ECO:0000313" key="3">
    <source>
        <dbReference type="Proteomes" id="UP000648182"/>
    </source>
</evidence>
<name>A0ABR8VPX0_9BACI</name>
<gene>
    <name evidence="2" type="ORF">H9631_17210</name>
</gene>
<sequence length="119" mass="13790">MNNLEHPLKEEITEIRKIILETNSNITEKIKWNAPSFCVDGYDRITFNLHGKGFFRLIFHCGAKVKDGSPNTPIFIDNSGILEWVTNDRAIAKFTNMDDVKDKENDLREVINQWIHSTI</sequence>
<organism evidence="2 3">
    <name type="scientific">Bacillus norwichensis</name>
    <dbReference type="NCBI Taxonomy" id="2762217"/>
    <lineage>
        <taxon>Bacteria</taxon>
        <taxon>Bacillati</taxon>
        <taxon>Bacillota</taxon>
        <taxon>Bacilli</taxon>
        <taxon>Bacillales</taxon>
        <taxon>Bacillaceae</taxon>
        <taxon>Bacillus</taxon>
    </lineage>
</organism>
<dbReference type="Proteomes" id="UP000648182">
    <property type="component" value="Unassembled WGS sequence"/>
</dbReference>
<protein>
    <submittedName>
        <fullName evidence="2">DUF1801 domain-containing protein</fullName>
    </submittedName>
</protein>
<dbReference type="EMBL" id="JACSPV010000038">
    <property type="protein sequence ID" value="MBD8006812.1"/>
    <property type="molecule type" value="Genomic_DNA"/>
</dbReference>